<feature type="non-terminal residue" evidence="1">
    <location>
        <position position="155"/>
    </location>
</feature>
<dbReference type="OrthoDB" id="2418900at2759"/>
<comment type="caution">
    <text evidence="1">The sequence shown here is derived from an EMBL/GenBank/DDBJ whole genome shotgun (WGS) entry which is preliminary data.</text>
</comment>
<evidence type="ECO:0000313" key="1">
    <source>
        <dbReference type="EMBL" id="ORY20168.1"/>
    </source>
</evidence>
<name>A0A1Y2ACA9_9FUNG</name>
<dbReference type="EMBL" id="MCGO01000252">
    <property type="protein sequence ID" value="ORY20168.1"/>
    <property type="molecule type" value="Genomic_DNA"/>
</dbReference>
<reference evidence="1 2" key="1">
    <citation type="submission" date="2016-07" db="EMBL/GenBank/DDBJ databases">
        <title>Pervasive Adenine N6-methylation of Active Genes in Fungi.</title>
        <authorList>
            <consortium name="DOE Joint Genome Institute"/>
            <person name="Mondo S.J."/>
            <person name="Dannebaum R.O."/>
            <person name="Kuo R.C."/>
            <person name="Labutti K."/>
            <person name="Haridas S."/>
            <person name="Kuo A."/>
            <person name="Salamov A."/>
            <person name="Ahrendt S.R."/>
            <person name="Lipzen A."/>
            <person name="Sullivan W."/>
            <person name="Andreopoulos W.B."/>
            <person name="Clum A."/>
            <person name="Lindquist E."/>
            <person name="Daum C."/>
            <person name="Ramamoorthy G.K."/>
            <person name="Gryganskyi A."/>
            <person name="Culley D."/>
            <person name="Magnuson J.K."/>
            <person name="James T.Y."/>
            <person name="O'Malley M.A."/>
            <person name="Stajich J.E."/>
            <person name="Spatafora J.W."/>
            <person name="Visel A."/>
            <person name="Grigoriev I.V."/>
        </authorList>
    </citation>
    <scope>NUCLEOTIDE SEQUENCE [LARGE SCALE GENOMIC DNA]</scope>
    <source>
        <strain evidence="1 2">JEL800</strain>
    </source>
</reference>
<organism evidence="1 2">
    <name type="scientific">Rhizoclosmatium globosum</name>
    <dbReference type="NCBI Taxonomy" id="329046"/>
    <lineage>
        <taxon>Eukaryota</taxon>
        <taxon>Fungi</taxon>
        <taxon>Fungi incertae sedis</taxon>
        <taxon>Chytridiomycota</taxon>
        <taxon>Chytridiomycota incertae sedis</taxon>
        <taxon>Chytridiomycetes</taxon>
        <taxon>Chytridiales</taxon>
        <taxon>Chytriomycetaceae</taxon>
        <taxon>Rhizoclosmatium</taxon>
    </lineage>
</organism>
<dbReference type="InterPro" id="IPR041078">
    <property type="entry name" value="Plavaka"/>
</dbReference>
<feature type="non-terminal residue" evidence="1">
    <location>
        <position position="1"/>
    </location>
</feature>
<dbReference type="Pfam" id="PF18759">
    <property type="entry name" value="Plavaka"/>
    <property type="match status" value="1"/>
</dbReference>
<evidence type="ECO:0000313" key="2">
    <source>
        <dbReference type="Proteomes" id="UP000193642"/>
    </source>
</evidence>
<accession>A0A1Y2ACA9</accession>
<protein>
    <submittedName>
        <fullName evidence="1">Uncharacterized protein</fullName>
    </submittedName>
</protein>
<gene>
    <name evidence="1" type="ORF">BCR33DRAFT_643053</name>
</gene>
<sequence length="155" mass="17165">DYCEELENHLPEAGTVLLLIFGSDKALATKIGKQSFHPLVVSFGNLLKSHRKKLANIASMLVTYLPVVSGQTSFDSGGDFLREYTRAVHHAALSIILAEIHDWVDSGVELVSPDGRNRIFYPSLFNYNLDYPEGMMVSTGSQNNKMSPMPCCFIP</sequence>
<proteinExistence type="predicted"/>
<dbReference type="AlphaFoldDB" id="A0A1Y2ACA9"/>
<dbReference type="Proteomes" id="UP000193642">
    <property type="component" value="Unassembled WGS sequence"/>
</dbReference>
<keyword evidence="2" id="KW-1185">Reference proteome</keyword>